<evidence type="ECO:0000256" key="1">
    <source>
        <dbReference type="ARBA" id="ARBA00004370"/>
    </source>
</evidence>
<dbReference type="InterPro" id="IPR013106">
    <property type="entry name" value="Ig_V-set"/>
</dbReference>
<dbReference type="InterPro" id="IPR013783">
    <property type="entry name" value="Ig-like_fold"/>
</dbReference>
<dbReference type="InterPro" id="IPR050671">
    <property type="entry name" value="CD300_family_receptors"/>
</dbReference>
<feature type="chain" id="PRO_5044589310" description="Ig-like domain-containing protein" evidence="4">
    <location>
        <begin position="18"/>
        <end position="333"/>
    </location>
</feature>
<dbReference type="Gene3D" id="2.60.40.10">
    <property type="entry name" value="Immunoglobulins"/>
    <property type="match status" value="3"/>
</dbReference>
<dbReference type="InterPro" id="IPR003599">
    <property type="entry name" value="Ig_sub"/>
</dbReference>
<evidence type="ECO:0000259" key="5">
    <source>
        <dbReference type="PROSITE" id="PS50835"/>
    </source>
</evidence>
<dbReference type="GO" id="GO:0004888">
    <property type="term" value="F:transmembrane signaling receptor activity"/>
    <property type="evidence" value="ECO:0007669"/>
    <property type="project" value="TreeGrafter"/>
</dbReference>
<feature type="domain" description="Ig-like" evidence="5">
    <location>
        <begin position="3"/>
        <end position="119"/>
    </location>
</feature>
<feature type="signal peptide" evidence="4">
    <location>
        <begin position="1"/>
        <end position="17"/>
    </location>
</feature>
<keyword evidence="4" id="KW-0732">Signal</keyword>
<name>A0A3B3RQX5_9TELE</name>
<evidence type="ECO:0000256" key="2">
    <source>
        <dbReference type="ARBA" id="ARBA00022692"/>
    </source>
</evidence>
<evidence type="ECO:0000313" key="7">
    <source>
        <dbReference type="Proteomes" id="UP000261540"/>
    </source>
</evidence>
<feature type="domain" description="Ig-like" evidence="5">
    <location>
        <begin position="229"/>
        <end position="323"/>
    </location>
</feature>
<dbReference type="Proteomes" id="UP000261540">
    <property type="component" value="Unplaced"/>
</dbReference>
<dbReference type="SMART" id="SM00409">
    <property type="entry name" value="IG"/>
    <property type="match status" value="3"/>
</dbReference>
<dbReference type="AlphaFoldDB" id="A0A3B3RQX5"/>
<reference evidence="6" key="1">
    <citation type="submission" date="2025-05" db="UniProtKB">
        <authorList>
            <consortium name="Ensembl"/>
        </authorList>
    </citation>
    <scope>IDENTIFICATION</scope>
</reference>
<dbReference type="Ensembl" id="ENSPKIT00000001603.1">
    <property type="protein sequence ID" value="ENSPKIP00000020978.1"/>
    <property type="gene ID" value="ENSPKIG00000005562.1"/>
</dbReference>
<evidence type="ECO:0000256" key="3">
    <source>
        <dbReference type="ARBA" id="ARBA00023136"/>
    </source>
</evidence>
<keyword evidence="2" id="KW-0812">Transmembrane</keyword>
<evidence type="ECO:0000256" key="4">
    <source>
        <dbReference type="SAM" id="SignalP"/>
    </source>
</evidence>
<dbReference type="GO" id="GO:0005886">
    <property type="term" value="C:plasma membrane"/>
    <property type="evidence" value="ECO:0007669"/>
    <property type="project" value="TreeGrafter"/>
</dbReference>
<dbReference type="InterPro" id="IPR036179">
    <property type="entry name" value="Ig-like_dom_sf"/>
</dbReference>
<dbReference type="PANTHER" id="PTHR11860">
    <property type="entry name" value="POLYMERIC-IMMUNOGLOBULIN RECEPTOR"/>
    <property type="match status" value="1"/>
</dbReference>
<accession>A0A3B3RQX5</accession>
<keyword evidence="3" id="KW-0472">Membrane</keyword>
<dbReference type="Ensembl" id="ENSPKIT00000001612.1">
    <property type="protein sequence ID" value="ENSPKIP00000020987.1"/>
    <property type="gene ID" value="ENSPKIG00000005562.1"/>
</dbReference>
<dbReference type="InterPro" id="IPR007110">
    <property type="entry name" value="Ig-like_dom"/>
</dbReference>
<dbReference type="PROSITE" id="PS50835">
    <property type="entry name" value="IG_LIKE"/>
    <property type="match status" value="3"/>
</dbReference>
<dbReference type="Pfam" id="PF07686">
    <property type="entry name" value="V-set"/>
    <property type="match status" value="2"/>
</dbReference>
<sequence length="333" mass="37115">MDPLMLLFLLIAGLTGADSESRRRQVSVLSGGSVTIPCFYGDRYKRHVKYWCKKNDRDACTPIVHSNSPQEGKVSIRDDPDQRVFTVTINNLTTGDSGYFRCGVKISGGSDDGDQVVLSVTDGVSTVKWMRVQRRGSVTIPCFYSDRYKTHVKYWCRGNNRDSCTPIVHSDSPQESKVSIRDDPDQRVFTLTINNFTHGDSGYYWCCVEISGASDPGDWVSLSVTDGSSRLSVDKQEVTGVEGDSVSVQCHYGYSVNKKLWCKIGGTCVSERSGSWDLDGRPVLIRDDTGNRVFIVTMRGLERKDTGWYWCDAGGLQIPVHITVKLITITECK</sequence>
<evidence type="ECO:0000313" key="6">
    <source>
        <dbReference type="Ensembl" id="ENSPKIP00000020987.1"/>
    </source>
</evidence>
<dbReference type="CDD" id="cd05716">
    <property type="entry name" value="IgV_pIgR_like"/>
    <property type="match status" value="3"/>
</dbReference>
<dbReference type="SUPFAM" id="SSF48726">
    <property type="entry name" value="Immunoglobulin"/>
    <property type="match status" value="3"/>
</dbReference>
<feature type="domain" description="Ig-like" evidence="5">
    <location>
        <begin position="137"/>
        <end position="225"/>
    </location>
</feature>
<dbReference type="PANTHER" id="PTHR11860:SF87">
    <property type="entry name" value="CMRF35-LIKE MOLECULE 8"/>
    <property type="match status" value="1"/>
</dbReference>
<organism evidence="6 7">
    <name type="scientific">Paramormyrops kingsleyae</name>
    <dbReference type="NCBI Taxonomy" id="1676925"/>
    <lineage>
        <taxon>Eukaryota</taxon>
        <taxon>Metazoa</taxon>
        <taxon>Chordata</taxon>
        <taxon>Craniata</taxon>
        <taxon>Vertebrata</taxon>
        <taxon>Euteleostomi</taxon>
        <taxon>Actinopterygii</taxon>
        <taxon>Neopterygii</taxon>
        <taxon>Teleostei</taxon>
        <taxon>Osteoglossocephala</taxon>
        <taxon>Osteoglossomorpha</taxon>
        <taxon>Osteoglossiformes</taxon>
        <taxon>Mormyridae</taxon>
        <taxon>Paramormyrops</taxon>
    </lineage>
</organism>
<keyword evidence="7" id="KW-1185">Reference proteome</keyword>
<dbReference type="SMART" id="SM00406">
    <property type="entry name" value="IGv"/>
    <property type="match status" value="2"/>
</dbReference>
<comment type="subcellular location">
    <subcellularLocation>
        <location evidence="1">Membrane</location>
    </subcellularLocation>
</comment>
<dbReference type="GeneTree" id="ENSGT00950000182977"/>
<protein>
    <recommendedName>
        <fullName evidence="5">Ig-like domain-containing protein</fullName>
    </recommendedName>
</protein>
<proteinExistence type="predicted"/>